<dbReference type="InterPro" id="IPR009351">
    <property type="entry name" value="AlkZ-like"/>
</dbReference>
<dbReference type="PANTHER" id="PTHR38479">
    <property type="entry name" value="LMO0824 PROTEIN"/>
    <property type="match status" value="1"/>
</dbReference>
<dbReference type="AlphaFoldDB" id="A0A7W5JV17"/>
<name>A0A7W5JV17_9ACTN</name>
<reference evidence="1 2" key="1">
    <citation type="submission" date="2020-08" db="EMBL/GenBank/DDBJ databases">
        <title>Sequencing the genomes of 1000 actinobacteria strains.</title>
        <authorList>
            <person name="Klenk H.-P."/>
        </authorList>
    </citation>
    <scope>NUCLEOTIDE SEQUENCE [LARGE SCALE GENOMIC DNA]</scope>
    <source>
        <strain evidence="1 2">DSM 11053</strain>
    </source>
</reference>
<organism evidence="1 2">
    <name type="scientific">Microlunatus antarcticus</name>
    <dbReference type="NCBI Taxonomy" id="53388"/>
    <lineage>
        <taxon>Bacteria</taxon>
        <taxon>Bacillati</taxon>
        <taxon>Actinomycetota</taxon>
        <taxon>Actinomycetes</taxon>
        <taxon>Propionibacteriales</taxon>
        <taxon>Propionibacteriaceae</taxon>
        <taxon>Microlunatus</taxon>
    </lineage>
</organism>
<accession>A0A7W5JV17</accession>
<evidence type="ECO:0008006" key="3">
    <source>
        <dbReference type="Google" id="ProtNLM"/>
    </source>
</evidence>
<comment type="caution">
    <text evidence="1">The sequence shown here is derived from an EMBL/GenBank/DDBJ whole genome shotgun (WGS) entry which is preliminary data.</text>
</comment>
<dbReference type="RefSeq" id="WP_183337279.1">
    <property type="nucleotide sequence ID" value="NZ_JACHZG010000001.1"/>
</dbReference>
<keyword evidence="2" id="KW-1185">Reference proteome</keyword>
<evidence type="ECO:0000313" key="2">
    <source>
        <dbReference type="Proteomes" id="UP000565572"/>
    </source>
</evidence>
<gene>
    <name evidence="1" type="ORF">FHX39_001256</name>
</gene>
<protein>
    <recommendedName>
        <fullName evidence="3">Winged helix DNA-binding domain-containing protein</fullName>
    </recommendedName>
</protein>
<sequence length="397" mass="43181">MRSITVEERRARLAERHLLLPRTRTDDVPTVADAVVALHSSDPVTVHLSVLARTEHPALAPIEAALYDDRTLVRHHAMRRTLWVARPETVRELHAAATLALVAPDRRRTAGYLAASGVEDPDVWLDDADARVLADLAEHGPSTARELGQRIEALRQPILVGGPRWGATQSAHTRVLLGLGFAGAILRTRPLGSWVSGAYRYAVADSWLPGGLGSLDPRAARAALAHRYVGRFGPVTSDDLRWWAGWPVTATRTALADVGAEEVDLDGGPGWVLPGDTEVAEPEPWVAALPSLDPTTMGWKQRDWYLPEAAADAFDRNGNAGPTLWVDGRVVGAWAQAGDGRMLTHYFEPVPPARRDELDGRLAVIADAVGETRWTVRFPGRVHPQILASYDGGRPEA</sequence>
<dbReference type="Pfam" id="PF06224">
    <property type="entry name" value="AlkZ-like"/>
    <property type="match status" value="1"/>
</dbReference>
<dbReference type="Proteomes" id="UP000565572">
    <property type="component" value="Unassembled WGS sequence"/>
</dbReference>
<evidence type="ECO:0000313" key="1">
    <source>
        <dbReference type="EMBL" id="MBB3326312.1"/>
    </source>
</evidence>
<dbReference type="PANTHER" id="PTHR38479:SF2">
    <property type="entry name" value="WINGED HELIX DNA-BINDING DOMAIN-CONTAINING PROTEIN"/>
    <property type="match status" value="1"/>
</dbReference>
<dbReference type="EMBL" id="JACHZG010000001">
    <property type="protein sequence ID" value="MBB3326312.1"/>
    <property type="molecule type" value="Genomic_DNA"/>
</dbReference>
<proteinExistence type="predicted"/>